<dbReference type="Proteomes" id="UP000824094">
    <property type="component" value="Unassembled WGS sequence"/>
</dbReference>
<dbReference type="PANTHER" id="PTHR34185">
    <property type="entry name" value="DIADENYLATE CYCLASE"/>
    <property type="match status" value="1"/>
</dbReference>
<dbReference type="EC" id="2.7.7.85" evidence="10"/>
<dbReference type="Gene3D" id="3.40.1700.10">
    <property type="entry name" value="DNA integrity scanning protein, DisA, N-terminal domain"/>
    <property type="match status" value="1"/>
</dbReference>
<keyword evidence="5 10" id="KW-0548">Nucleotidyltransferase</keyword>
<comment type="subunit">
    <text evidence="10">Probably a homodimer.</text>
</comment>
<keyword evidence="4 10" id="KW-0812">Transmembrane</keyword>
<dbReference type="PROSITE" id="PS51794">
    <property type="entry name" value="DAC"/>
    <property type="match status" value="1"/>
</dbReference>
<name>A0A9D1MHP5_9FIRM</name>
<dbReference type="PANTHER" id="PTHR34185:SF1">
    <property type="entry name" value="DIADENYLATE CYCLASE"/>
    <property type="match status" value="1"/>
</dbReference>
<comment type="caution">
    <text evidence="10">Lacks conserved residue(s) required for the propagation of feature annotation.</text>
</comment>
<dbReference type="EMBL" id="DVNF01000083">
    <property type="protein sequence ID" value="HIU60312.1"/>
    <property type="molecule type" value="Genomic_DNA"/>
</dbReference>
<dbReference type="InterPro" id="IPR036888">
    <property type="entry name" value="DNA_integrity_DisA_N_sf"/>
</dbReference>
<evidence type="ECO:0000256" key="6">
    <source>
        <dbReference type="ARBA" id="ARBA00022741"/>
    </source>
</evidence>
<keyword evidence="3 10" id="KW-0808">Transferase</keyword>
<dbReference type="GO" id="GO:0005524">
    <property type="term" value="F:ATP binding"/>
    <property type="evidence" value="ECO:0007669"/>
    <property type="project" value="UniProtKB-UniRule"/>
</dbReference>
<evidence type="ECO:0000259" key="11">
    <source>
        <dbReference type="PROSITE" id="PS51794"/>
    </source>
</evidence>
<comment type="catalytic activity">
    <reaction evidence="1 10">
        <text>2 ATP = 3',3'-c-di-AMP + 2 diphosphate</text>
        <dbReference type="Rhea" id="RHEA:35655"/>
        <dbReference type="ChEBI" id="CHEBI:30616"/>
        <dbReference type="ChEBI" id="CHEBI:33019"/>
        <dbReference type="ChEBI" id="CHEBI:71500"/>
        <dbReference type="EC" id="2.7.7.85"/>
    </reaction>
</comment>
<dbReference type="InterPro" id="IPR050338">
    <property type="entry name" value="DisA"/>
</dbReference>
<dbReference type="InterPro" id="IPR014046">
    <property type="entry name" value="C-di-AMP_synthase"/>
</dbReference>
<feature type="domain" description="DAC" evidence="11">
    <location>
        <begin position="84"/>
        <end position="246"/>
    </location>
</feature>
<reference evidence="12" key="1">
    <citation type="submission" date="2020-10" db="EMBL/GenBank/DDBJ databases">
        <authorList>
            <person name="Gilroy R."/>
        </authorList>
    </citation>
    <scope>NUCLEOTIDE SEQUENCE</scope>
    <source>
        <strain evidence="12">18911</strain>
    </source>
</reference>
<gene>
    <name evidence="10" type="primary">dacA</name>
    <name evidence="12" type="ORF">IAB05_02845</name>
</gene>
<reference evidence="12" key="2">
    <citation type="journal article" date="2021" name="PeerJ">
        <title>Extensive microbial diversity within the chicken gut microbiome revealed by metagenomics and culture.</title>
        <authorList>
            <person name="Gilroy R."/>
            <person name="Ravi A."/>
            <person name="Getino M."/>
            <person name="Pursley I."/>
            <person name="Horton D.L."/>
            <person name="Alikhan N.F."/>
            <person name="Baker D."/>
            <person name="Gharbi K."/>
            <person name="Hall N."/>
            <person name="Watson M."/>
            <person name="Adriaenssens E.M."/>
            <person name="Foster-Nyarko E."/>
            <person name="Jarju S."/>
            <person name="Secka A."/>
            <person name="Antonio M."/>
            <person name="Oren A."/>
            <person name="Chaudhuri R.R."/>
            <person name="La Ragione R."/>
            <person name="Hildebrand F."/>
            <person name="Pallen M.J."/>
        </authorList>
    </citation>
    <scope>NUCLEOTIDE SEQUENCE</scope>
    <source>
        <strain evidence="12">18911</strain>
    </source>
</reference>
<organism evidence="12 13">
    <name type="scientific">Candidatus Stercoripulliclostridium merdigallinarum</name>
    <dbReference type="NCBI Taxonomy" id="2840951"/>
    <lineage>
        <taxon>Bacteria</taxon>
        <taxon>Bacillati</taxon>
        <taxon>Bacillota</taxon>
        <taxon>Clostridia</taxon>
        <taxon>Eubacteriales</taxon>
        <taxon>Candidatus Stercoripulliclostridium</taxon>
    </lineage>
</organism>
<evidence type="ECO:0000256" key="8">
    <source>
        <dbReference type="ARBA" id="ARBA00022989"/>
    </source>
</evidence>
<dbReference type="AlphaFoldDB" id="A0A9D1MHP5"/>
<comment type="caution">
    <text evidence="12">The sequence shown here is derived from an EMBL/GenBank/DDBJ whole genome shotgun (WGS) entry which is preliminary data.</text>
</comment>
<dbReference type="GO" id="GO:0006171">
    <property type="term" value="P:cAMP biosynthetic process"/>
    <property type="evidence" value="ECO:0007669"/>
    <property type="project" value="InterPro"/>
</dbReference>
<keyword evidence="9 10" id="KW-0472">Membrane</keyword>
<keyword evidence="6 10" id="KW-0547">Nucleotide-binding</keyword>
<evidence type="ECO:0000256" key="1">
    <source>
        <dbReference type="ARBA" id="ARBA00000877"/>
    </source>
</evidence>
<sequence length="268" mass="29041">MLLAVKAATLTIDILTIAGVLGAMFFFFFKKKSVKLMAIYAAAFVVYVVVLLLDEYFGIPVPIARSLMTAVVWFMIAALAVVYQSDLKVTFFNLTASHEKSAPESSDLSDEELRNAVEEITKACQTMSKARTGALIVIAPTTVAQHILDTGVELGAVVSAALLEAIFNTRAPFHDGAAIIKGNKVLAAGCFLPLSQSQTVAKNLGTRHRAGIGITEETDMLTIIVSEETGIISVAKHGELRRFVTPDRLRDILHEILKIAPHTKSRMI</sequence>
<dbReference type="FunFam" id="3.40.1700.10:FF:000002">
    <property type="entry name" value="Diadenylate cyclase"/>
    <property type="match status" value="1"/>
</dbReference>
<keyword evidence="7 10" id="KW-0067">ATP-binding</keyword>
<dbReference type="GO" id="GO:0106408">
    <property type="term" value="F:diadenylate cyclase activity"/>
    <property type="evidence" value="ECO:0007669"/>
    <property type="project" value="UniProtKB-EC"/>
</dbReference>
<proteinExistence type="inferred from homology"/>
<dbReference type="PIRSF" id="PIRSF004793">
    <property type="entry name" value="UCP004793"/>
    <property type="match status" value="1"/>
</dbReference>
<dbReference type="GO" id="GO:0004016">
    <property type="term" value="F:adenylate cyclase activity"/>
    <property type="evidence" value="ECO:0007669"/>
    <property type="project" value="UniProtKB-UniRule"/>
</dbReference>
<accession>A0A9D1MHP5</accession>
<dbReference type="HAMAP" id="MF_01499">
    <property type="entry name" value="DacA"/>
    <property type="match status" value="1"/>
</dbReference>
<dbReference type="SUPFAM" id="SSF143597">
    <property type="entry name" value="YojJ-like"/>
    <property type="match status" value="1"/>
</dbReference>
<evidence type="ECO:0000313" key="13">
    <source>
        <dbReference type="Proteomes" id="UP000824094"/>
    </source>
</evidence>
<evidence type="ECO:0000256" key="9">
    <source>
        <dbReference type="ARBA" id="ARBA00023136"/>
    </source>
</evidence>
<evidence type="ECO:0000256" key="7">
    <source>
        <dbReference type="ARBA" id="ARBA00022840"/>
    </source>
</evidence>
<evidence type="ECO:0000256" key="5">
    <source>
        <dbReference type="ARBA" id="ARBA00022695"/>
    </source>
</evidence>
<evidence type="ECO:0000313" key="12">
    <source>
        <dbReference type="EMBL" id="HIU60312.1"/>
    </source>
</evidence>
<evidence type="ECO:0000256" key="10">
    <source>
        <dbReference type="HAMAP-Rule" id="MF_01499"/>
    </source>
</evidence>
<feature type="transmembrane region" description="Helical" evidence="10">
    <location>
        <begin position="36"/>
        <end position="57"/>
    </location>
</feature>
<evidence type="ECO:0000256" key="4">
    <source>
        <dbReference type="ARBA" id="ARBA00022692"/>
    </source>
</evidence>
<comment type="similarity">
    <text evidence="10">Belongs to the adenylate cyclase family. DacA/CdaA subfamily.</text>
</comment>
<dbReference type="InterPro" id="IPR003390">
    <property type="entry name" value="DNA_integrity_scan_DisA_N"/>
</dbReference>
<protein>
    <recommendedName>
        <fullName evidence="10">Diadenylate cyclase</fullName>
        <shortName evidence="10">DAC</shortName>
        <ecNumber evidence="10">2.7.7.85</ecNumber>
    </recommendedName>
    <alternativeName>
        <fullName evidence="10">Cyclic-di-AMP synthase</fullName>
        <shortName evidence="10">c-di-AMP synthase</shortName>
    </alternativeName>
</protein>
<comment type="function">
    <text evidence="10">Catalyzes the condensation of 2 ATP molecules into cyclic di-AMP (c-di-AMP), a second messenger used to regulate differing processes in different bacteria.</text>
</comment>
<evidence type="ECO:0000256" key="2">
    <source>
        <dbReference type="ARBA" id="ARBA00022475"/>
    </source>
</evidence>
<dbReference type="Pfam" id="PF02457">
    <property type="entry name" value="DAC"/>
    <property type="match status" value="1"/>
</dbReference>
<keyword evidence="8 10" id="KW-1133">Transmembrane helix</keyword>
<keyword evidence="2 10" id="KW-1003">Cell membrane</keyword>
<feature type="transmembrane region" description="Helical" evidence="10">
    <location>
        <begin position="63"/>
        <end position="83"/>
    </location>
</feature>
<dbReference type="InterPro" id="IPR034701">
    <property type="entry name" value="CdaA"/>
</dbReference>
<evidence type="ECO:0000256" key="3">
    <source>
        <dbReference type="ARBA" id="ARBA00022679"/>
    </source>
</evidence>
<feature type="transmembrane region" description="Helical" evidence="10">
    <location>
        <begin position="6"/>
        <end position="29"/>
    </location>
</feature>